<proteinExistence type="predicted"/>
<reference evidence="1 2" key="1">
    <citation type="submission" date="2024-05" db="EMBL/GenBank/DDBJ databases">
        <title>Haplotype-resolved chromosome-level genome assembly of Huyou (Citrus changshanensis).</title>
        <authorList>
            <person name="Miao C."/>
            <person name="Chen W."/>
            <person name="Wu Y."/>
            <person name="Wang L."/>
            <person name="Zhao S."/>
            <person name="Grierson D."/>
            <person name="Xu C."/>
            <person name="Chen K."/>
        </authorList>
    </citation>
    <scope>NUCLEOTIDE SEQUENCE [LARGE SCALE GENOMIC DNA]</scope>
    <source>
        <strain evidence="1">01-14</strain>
        <tissue evidence="1">Leaf</tissue>
    </source>
</reference>
<dbReference type="Proteomes" id="UP001428341">
    <property type="component" value="Unassembled WGS sequence"/>
</dbReference>
<gene>
    <name evidence="1" type="ORF">WN944_012867</name>
</gene>
<sequence length="71" mass="7611">MRGYIGATASRHSQIDCRAALLFWYGIGDLTPAQQESDGFASFFTKYGTQGFNSFTTELQAGAADGLARAP</sequence>
<keyword evidence="2" id="KW-1185">Reference proteome</keyword>
<name>A0AAP0M3X4_9ROSI</name>
<comment type="caution">
    <text evidence="1">The sequence shown here is derived from an EMBL/GenBank/DDBJ whole genome shotgun (WGS) entry which is preliminary data.</text>
</comment>
<dbReference type="AlphaFoldDB" id="A0AAP0M3X4"/>
<organism evidence="1 2">
    <name type="scientific">Citrus x changshan-huyou</name>
    <dbReference type="NCBI Taxonomy" id="2935761"/>
    <lineage>
        <taxon>Eukaryota</taxon>
        <taxon>Viridiplantae</taxon>
        <taxon>Streptophyta</taxon>
        <taxon>Embryophyta</taxon>
        <taxon>Tracheophyta</taxon>
        <taxon>Spermatophyta</taxon>
        <taxon>Magnoliopsida</taxon>
        <taxon>eudicotyledons</taxon>
        <taxon>Gunneridae</taxon>
        <taxon>Pentapetalae</taxon>
        <taxon>rosids</taxon>
        <taxon>malvids</taxon>
        <taxon>Sapindales</taxon>
        <taxon>Rutaceae</taxon>
        <taxon>Aurantioideae</taxon>
        <taxon>Citrus</taxon>
    </lineage>
</organism>
<accession>A0AAP0M3X4</accession>
<protein>
    <submittedName>
        <fullName evidence="1">Uncharacterized protein</fullName>
    </submittedName>
</protein>
<dbReference type="EMBL" id="JBCGBO010000005">
    <property type="protein sequence ID" value="KAK9197684.1"/>
    <property type="molecule type" value="Genomic_DNA"/>
</dbReference>
<evidence type="ECO:0000313" key="2">
    <source>
        <dbReference type="Proteomes" id="UP001428341"/>
    </source>
</evidence>
<evidence type="ECO:0000313" key="1">
    <source>
        <dbReference type="EMBL" id="KAK9197684.1"/>
    </source>
</evidence>